<evidence type="ECO:0000256" key="3">
    <source>
        <dbReference type="ARBA" id="ARBA00022989"/>
    </source>
</evidence>
<feature type="transmembrane region" description="Helical" evidence="5">
    <location>
        <begin position="123"/>
        <end position="143"/>
    </location>
</feature>
<keyword evidence="4 5" id="KW-0472">Membrane</keyword>
<dbReference type="InterPro" id="IPR032808">
    <property type="entry name" value="DoxX"/>
</dbReference>
<proteinExistence type="predicted"/>
<comment type="subcellular location">
    <subcellularLocation>
        <location evidence="1">Membrane</location>
        <topology evidence="1">Multi-pass membrane protein</topology>
    </subcellularLocation>
</comment>
<dbReference type="Pfam" id="PF07681">
    <property type="entry name" value="DoxX"/>
    <property type="match status" value="1"/>
</dbReference>
<feature type="transmembrane region" description="Helical" evidence="5">
    <location>
        <begin position="91"/>
        <end position="111"/>
    </location>
</feature>
<reference evidence="6 7" key="1">
    <citation type="submission" date="2017-11" db="EMBL/GenBank/DDBJ databases">
        <title>Draft genome sequence of Mitsuaria sp. HWN-4.</title>
        <authorList>
            <person name="Gundlapally S.R."/>
        </authorList>
    </citation>
    <scope>NUCLEOTIDE SEQUENCE [LARGE SCALE GENOMIC DNA]</scope>
    <source>
        <strain evidence="6 7">HWN-4</strain>
    </source>
</reference>
<evidence type="ECO:0000256" key="1">
    <source>
        <dbReference type="ARBA" id="ARBA00004141"/>
    </source>
</evidence>
<gene>
    <name evidence="6" type="ORF">CS062_02960</name>
</gene>
<evidence type="ECO:0000256" key="5">
    <source>
        <dbReference type="SAM" id="Phobius"/>
    </source>
</evidence>
<protein>
    <submittedName>
        <fullName evidence="6">DoxX family protein</fullName>
    </submittedName>
</protein>
<organism evidence="6 7">
    <name type="scientific">Roseateles chitinivorans</name>
    <dbReference type="NCBI Taxonomy" id="2917965"/>
    <lineage>
        <taxon>Bacteria</taxon>
        <taxon>Pseudomonadati</taxon>
        <taxon>Pseudomonadota</taxon>
        <taxon>Betaproteobacteria</taxon>
        <taxon>Burkholderiales</taxon>
        <taxon>Sphaerotilaceae</taxon>
        <taxon>Roseateles</taxon>
    </lineage>
</organism>
<dbReference type="EMBL" id="PEOG01000007">
    <property type="protein sequence ID" value="PIM54857.1"/>
    <property type="molecule type" value="Genomic_DNA"/>
</dbReference>
<feature type="transmembrane region" description="Helical" evidence="5">
    <location>
        <begin position="65"/>
        <end position="85"/>
    </location>
</feature>
<evidence type="ECO:0000256" key="4">
    <source>
        <dbReference type="ARBA" id="ARBA00023136"/>
    </source>
</evidence>
<evidence type="ECO:0000313" key="6">
    <source>
        <dbReference type="EMBL" id="PIM54857.1"/>
    </source>
</evidence>
<dbReference type="OrthoDB" id="6522672at2"/>
<keyword evidence="7" id="KW-1185">Reference proteome</keyword>
<dbReference type="Proteomes" id="UP000231501">
    <property type="component" value="Unassembled WGS sequence"/>
</dbReference>
<feature type="transmembrane region" description="Helical" evidence="5">
    <location>
        <begin position="24"/>
        <end position="44"/>
    </location>
</feature>
<dbReference type="AlphaFoldDB" id="A0A2G9CEN0"/>
<keyword evidence="2 5" id="KW-0812">Transmembrane</keyword>
<evidence type="ECO:0000313" key="7">
    <source>
        <dbReference type="Proteomes" id="UP000231501"/>
    </source>
</evidence>
<keyword evidence="3 5" id="KW-1133">Transmembrane helix</keyword>
<accession>A0A2G9CEN0</accession>
<dbReference type="RefSeq" id="WP_099859969.1">
    <property type="nucleotide sequence ID" value="NZ_PEOG01000007.1"/>
</dbReference>
<dbReference type="GO" id="GO:0016020">
    <property type="term" value="C:membrane"/>
    <property type="evidence" value="ECO:0007669"/>
    <property type="project" value="UniProtKB-SubCell"/>
</dbReference>
<name>A0A2G9CEN0_9BURK</name>
<sequence>MSEYRSTRLFSPAAPRWVETVLQWPTFGVILRLCLASAYLIGGIDKAMDFPGAVAEQAHFGLQPAVLWAVLAIAVELIGAVLLILNRWVWLAAGALGVLTLVAMLVANDFWHLSGQARFMAKNAFFEHLGLIAGLACAARISVLERKVLA</sequence>
<evidence type="ECO:0000256" key="2">
    <source>
        <dbReference type="ARBA" id="ARBA00022692"/>
    </source>
</evidence>
<comment type="caution">
    <text evidence="6">The sequence shown here is derived from an EMBL/GenBank/DDBJ whole genome shotgun (WGS) entry which is preliminary data.</text>
</comment>